<dbReference type="PRINTS" id="PR00301">
    <property type="entry name" value="HEATSHOCK70"/>
</dbReference>
<dbReference type="Gene3D" id="3.90.640.10">
    <property type="entry name" value="Actin, Chain A, domain 4"/>
    <property type="match status" value="1"/>
</dbReference>
<dbReference type="InterPro" id="IPR018181">
    <property type="entry name" value="Heat_shock_70_CS"/>
</dbReference>
<dbReference type="Proteomes" id="UP000232323">
    <property type="component" value="Unassembled WGS sequence"/>
</dbReference>
<dbReference type="Gene3D" id="3.30.30.30">
    <property type="match status" value="1"/>
</dbReference>
<organism evidence="6 7">
    <name type="scientific">Chlamydomonas eustigma</name>
    <dbReference type="NCBI Taxonomy" id="1157962"/>
    <lineage>
        <taxon>Eukaryota</taxon>
        <taxon>Viridiplantae</taxon>
        <taxon>Chlorophyta</taxon>
        <taxon>core chlorophytes</taxon>
        <taxon>Chlorophyceae</taxon>
        <taxon>CS clade</taxon>
        <taxon>Chlamydomonadales</taxon>
        <taxon>Chlamydomonadaceae</taxon>
        <taxon>Chlamydomonas</taxon>
    </lineage>
</organism>
<feature type="region of interest" description="Disordered" evidence="5">
    <location>
        <begin position="499"/>
        <end position="536"/>
    </location>
</feature>
<feature type="region of interest" description="Disordered" evidence="5">
    <location>
        <begin position="748"/>
        <end position="800"/>
    </location>
</feature>
<dbReference type="SUPFAM" id="SSF100920">
    <property type="entry name" value="Heat shock protein 70kD (HSP70), peptide-binding domain"/>
    <property type="match status" value="1"/>
</dbReference>
<dbReference type="GO" id="GO:0005829">
    <property type="term" value="C:cytosol"/>
    <property type="evidence" value="ECO:0007669"/>
    <property type="project" value="TreeGrafter"/>
</dbReference>
<reference evidence="6 7" key="1">
    <citation type="submission" date="2017-08" db="EMBL/GenBank/DDBJ databases">
        <title>Acidophilic green algal genome provides insights into adaptation to an acidic environment.</title>
        <authorList>
            <person name="Hirooka S."/>
            <person name="Hirose Y."/>
            <person name="Kanesaki Y."/>
            <person name="Higuchi S."/>
            <person name="Fujiwara T."/>
            <person name="Onuma R."/>
            <person name="Era A."/>
            <person name="Ohbayashi R."/>
            <person name="Uzuka A."/>
            <person name="Nozaki H."/>
            <person name="Yoshikawa H."/>
            <person name="Miyagishima S.Y."/>
        </authorList>
    </citation>
    <scope>NUCLEOTIDE SEQUENCE [LARGE SCALE GENOMIC DNA]</scope>
    <source>
        <strain evidence="6 7">NIES-2499</strain>
    </source>
</reference>
<evidence type="ECO:0000313" key="7">
    <source>
        <dbReference type="Proteomes" id="UP000232323"/>
    </source>
</evidence>
<dbReference type="InterPro" id="IPR029048">
    <property type="entry name" value="HSP70_C_sf"/>
</dbReference>
<dbReference type="Pfam" id="PF00012">
    <property type="entry name" value="HSP70"/>
    <property type="match status" value="1"/>
</dbReference>
<dbReference type="CDD" id="cd24095">
    <property type="entry name" value="ASKHA_NBD_HSP70_AtHsp70-14-like"/>
    <property type="match status" value="1"/>
</dbReference>
<dbReference type="FunFam" id="3.30.30.30:FF:000005">
    <property type="entry name" value="Heat shock protein ssb1"/>
    <property type="match status" value="1"/>
</dbReference>
<keyword evidence="3" id="KW-0067">ATP-binding</keyword>
<sequence>MSVVGLDIGNDTSCVALARKRGIDVLMNKESKRETPAVVNFGDKMRFIGTDGSAKFSLSPERTVHQLKRILGKKFSNPAVQADIAKLPFSVTEGPDGSCLVNVLFCHELTSFTPEQVMAMIMVDCKHIVEVEAGTTVTDCVISVPAYYDEAERRAMLDAASIAGLNCLRLMNETTATALAYGIYKTDLPDSDSVNVAFVDVGHSSTQVSIVSFKKNGMEIKSHAWDRDLGGRDVDEVLFEHFSVEFMEKFKVDIKSSKKASLKLRTAVEKLKKMLSANAEAPLNIECIMDDKDVRGMMTREQLEALCAPLFSRFKAPIDRALADAKLKPQDISSVEIVGSSTRIPSIAKVVEEAFQRIPSRTLNSKECVSRGCALQCAMLSPVFKVRDFAVKDACPYTVEFFWDRDGEQSSQALFEKNSYFPSTKSLTLLRGKPFKVTAMIRELGTKIGEFEIGPFDVPQNMEKAKLKILIKMNLHGLVNVEGVDNVVEIVEEVQREVSMEDPAAATPSTGDNAAKGTASMDTDAASHAGAEEHSNLEQKVKIKKCSVPYKMTGVPGFNKQKLDEFFEKECQLQAADNLQEETNVKKNALEAYLYSLRNKMYDSLSPYIKESEKDALVCTLQEVEDWLYDEGEDTTKSVYISKLEELKKIGNPIESRYNEDLQRGPAANTLRQAAEAYLAFSKQDSANQPQINVADRQMVAKEAEAVLKWISEKEALQSSQEKWMEPVLLTNDILKKKDTLDRVCKTISTKPVPDGAAPSKAEDAAPATHSTQNDAAPMDVENSEEQQTVQEQAMDEDKQ</sequence>
<dbReference type="AlphaFoldDB" id="A0A250X5Q7"/>
<comment type="subcellular location">
    <subcellularLocation>
        <location evidence="1">Endoplasmic reticulum lumen</location>
    </subcellularLocation>
</comment>
<comment type="similarity">
    <text evidence="4">Belongs to the heat shock protein 70 (TC 1.A.33) family. HSP110/SSE subfamily.</text>
</comment>
<dbReference type="PANTHER" id="PTHR45639">
    <property type="entry name" value="HSC70CB, ISOFORM G-RELATED"/>
    <property type="match status" value="1"/>
</dbReference>
<dbReference type="FunFam" id="1.20.1270.10:FF:000002">
    <property type="entry name" value="Heat shock 70 kDa protein 4"/>
    <property type="match status" value="1"/>
</dbReference>
<keyword evidence="2" id="KW-0547">Nucleotide-binding</keyword>
<dbReference type="PANTHER" id="PTHR45639:SF4">
    <property type="entry name" value="HSC70CB, ISOFORM G"/>
    <property type="match status" value="1"/>
</dbReference>
<dbReference type="FunFam" id="3.90.640.10:FF:000004">
    <property type="entry name" value="Heat shock 70 kDa protein 4"/>
    <property type="match status" value="1"/>
</dbReference>
<dbReference type="FunFam" id="3.30.420.40:FF:000171">
    <property type="entry name" value="Heat shock 70 kDa protein 4"/>
    <property type="match status" value="2"/>
</dbReference>
<dbReference type="Gene3D" id="1.20.1270.10">
    <property type="match status" value="1"/>
</dbReference>
<dbReference type="GO" id="GO:0005788">
    <property type="term" value="C:endoplasmic reticulum lumen"/>
    <property type="evidence" value="ECO:0007669"/>
    <property type="project" value="UniProtKB-SubCell"/>
</dbReference>
<keyword evidence="7" id="KW-1185">Reference proteome</keyword>
<evidence type="ECO:0000256" key="3">
    <source>
        <dbReference type="ARBA" id="ARBA00022840"/>
    </source>
</evidence>
<feature type="compositionally biased region" description="Low complexity" evidence="5">
    <location>
        <begin position="757"/>
        <end position="768"/>
    </location>
</feature>
<dbReference type="Gene3D" id="2.60.34.10">
    <property type="entry name" value="Substrate Binding Domain Of DNAk, Chain A, domain 1"/>
    <property type="match status" value="1"/>
</dbReference>
<dbReference type="InterPro" id="IPR043129">
    <property type="entry name" value="ATPase_NBD"/>
</dbReference>
<dbReference type="GO" id="GO:0140662">
    <property type="term" value="F:ATP-dependent protein folding chaperone"/>
    <property type="evidence" value="ECO:0007669"/>
    <property type="project" value="InterPro"/>
</dbReference>
<dbReference type="PROSITE" id="PS00329">
    <property type="entry name" value="HSP70_2"/>
    <property type="match status" value="1"/>
</dbReference>
<evidence type="ECO:0000313" key="6">
    <source>
        <dbReference type="EMBL" id="GAX78376.1"/>
    </source>
</evidence>
<evidence type="ECO:0000256" key="2">
    <source>
        <dbReference type="ARBA" id="ARBA00022741"/>
    </source>
</evidence>
<dbReference type="InterPro" id="IPR029047">
    <property type="entry name" value="HSP70_peptide-bd_sf"/>
</dbReference>
<evidence type="ECO:0000256" key="1">
    <source>
        <dbReference type="ARBA" id="ARBA00004319"/>
    </source>
</evidence>
<gene>
    <name evidence="6" type="ORF">CEUSTIGMA_g5818.t1</name>
</gene>
<dbReference type="SUPFAM" id="SSF100934">
    <property type="entry name" value="Heat shock protein 70kD (HSP70), C-terminal subdomain"/>
    <property type="match status" value="1"/>
</dbReference>
<name>A0A250X5Q7_9CHLO</name>
<accession>A0A250X5Q7</accession>
<protein>
    <submittedName>
        <fullName evidence="6">Uncharacterized protein</fullName>
    </submittedName>
</protein>
<dbReference type="OrthoDB" id="434160at2759"/>
<dbReference type="EMBL" id="BEGY01000032">
    <property type="protein sequence ID" value="GAX78376.1"/>
    <property type="molecule type" value="Genomic_DNA"/>
</dbReference>
<proteinExistence type="inferred from homology"/>
<dbReference type="STRING" id="1157962.A0A250X5Q7"/>
<comment type="caution">
    <text evidence="6">The sequence shown here is derived from an EMBL/GenBank/DDBJ whole genome shotgun (WGS) entry which is preliminary data.</text>
</comment>
<evidence type="ECO:0000256" key="5">
    <source>
        <dbReference type="SAM" id="MobiDB-lite"/>
    </source>
</evidence>
<dbReference type="InterPro" id="IPR013126">
    <property type="entry name" value="Hsp_70_fam"/>
</dbReference>
<dbReference type="GO" id="GO:0005634">
    <property type="term" value="C:nucleus"/>
    <property type="evidence" value="ECO:0007669"/>
    <property type="project" value="TreeGrafter"/>
</dbReference>
<dbReference type="Gene3D" id="3.30.420.40">
    <property type="match status" value="2"/>
</dbReference>
<dbReference type="GO" id="GO:0005524">
    <property type="term" value="F:ATP binding"/>
    <property type="evidence" value="ECO:0007669"/>
    <property type="project" value="UniProtKB-KW"/>
</dbReference>
<dbReference type="SUPFAM" id="SSF53067">
    <property type="entry name" value="Actin-like ATPase domain"/>
    <property type="match status" value="2"/>
</dbReference>
<evidence type="ECO:0000256" key="4">
    <source>
        <dbReference type="ARBA" id="ARBA00061090"/>
    </source>
</evidence>